<dbReference type="InterPro" id="IPR027417">
    <property type="entry name" value="P-loop_NTPase"/>
</dbReference>
<proteinExistence type="predicted"/>
<dbReference type="EMBL" id="JAAIFS010000015">
    <property type="protein sequence ID" value="NEV92521.1"/>
    <property type="molecule type" value="Genomic_DNA"/>
</dbReference>
<dbReference type="Gene3D" id="3.30.450.20">
    <property type="entry name" value="PAS domain"/>
    <property type="match status" value="2"/>
</dbReference>
<organism evidence="3">
    <name type="scientific">Streptomyces tendae</name>
    <dbReference type="NCBI Taxonomy" id="1932"/>
    <lineage>
        <taxon>Bacteria</taxon>
        <taxon>Bacillati</taxon>
        <taxon>Actinomycetota</taxon>
        <taxon>Actinomycetes</taxon>
        <taxon>Kitasatosporales</taxon>
        <taxon>Streptomycetaceae</taxon>
        <taxon>Streptomyces</taxon>
    </lineage>
</organism>
<dbReference type="PROSITE" id="PS50112">
    <property type="entry name" value="PAS"/>
    <property type="match status" value="2"/>
</dbReference>
<protein>
    <submittedName>
        <fullName evidence="3">PAS domain-containing protein</fullName>
    </submittedName>
</protein>
<feature type="compositionally biased region" description="Basic and acidic residues" evidence="1">
    <location>
        <begin position="840"/>
        <end position="849"/>
    </location>
</feature>
<dbReference type="InterPro" id="IPR052155">
    <property type="entry name" value="Biofilm_reg_signaling"/>
</dbReference>
<dbReference type="PANTHER" id="PTHR44757">
    <property type="entry name" value="DIGUANYLATE CYCLASE DGCP"/>
    <property type="match status" value="1"/>
</dbReference>
<accession>A0A6B3R3K4</accession>
<feature type="domain" description="PAS" evidence="2">
    <location>
        <begin position="207"/>
        <end position="258"/>
    </location>
</feature>
<feature type="region of interest" description="Disordered" evidence="1">
    <location>
        <begin position="692"/>
        <end position="861"/>
    </location>
</feature>
<evidence type="ECO:0000313" key="3">
    <source>
        <dbReference type="EMBL" id="NEV92521.1"/>
    </source>
</evidence>
<feature type="domain" description="PAS" evidence="2">
    <location>
        <begin position="354"/>
        <end position="429"/>
    </location>
</feature>
<dbReference type="NCBIfam" id="TIGR00229">
    <property type="entry name" value="sensory_box"/>
    <property type="match status" value="1"/>
</dbReference>
<evidence type="ECO:0000256" key="1">
    <source>
        <dbReference type="SAM" id="MobiDB-lite"/>
    </source>
</evidence>
<gene>
    <name evidence="3" type="ORF">GUR47_38480</name>
</gene>
<dbReference type="InterPro" id="IPR000014">
    <property type="entry name" value="PAS"/>
</dbReference>
<dbReference type="GO" id="GO:0006355">
    <property type="term" value="P:regulation of DNA-templated transcription"/>
    <property type="evidence" value="ECO:0007669"/>
    <property type="project" value="InterPro"/>
</dbReference>
<dbReference type="CDD" id="cd00130">
    <property type="entry name" value="PAS"/>
    <property type="match status" value="2"/>
</dbReference>
<dbReference type="InterPro" id="IPR013767">
    <property type="entry name" value="PAS_fold"/>
</dbReference>
<feature type="compositionally biased region" description="Polar residues" evidence="1">
    <location>
        <begin position="748"/>
        <end position="763"/>
    </location>
</feature>
<comment type="caution">
    <text evidence="3">The sequence shown here is derived from an EMBL/GenBank/DDBJ whole genome shotgun (WGS) entry which is preliminary data.</text>
</comment>
<feature type="compositionally biased region" description="Polar residues" evidence="1">
    <location>
        <begin position="808"/>
        <end position="817"/>
    </location>
</feature>
<reference evidence="3" key="1">
    <citation type="journal article" date="2020" name="Microorganisms">
        <title>Isolation, Genomic and Metabolomic Characterization of Streptomyces tendae VITAKN with Quorum Sensing Inhibitory Activity from Southern India.</title>
        <authorList>
            <person name="Ishaque N.M."/>
            <person name="Burgsdorf I."/>
            <person name="Limlingan Malit J.J."/>
            <person name="Saha S."/>
            <person name="Teta R."/>
            <person name="Ewe D."/>
            <person name="Kannabiran K."/>
            <person name="Hrouzek P."/>
            <person name="Steindler L."/>
            <person name="Costantino V."/>
            <person name="Saurav K."/>
        </authorList>
    </citation>
    <scope>NUCLEOTIDE SEQUENCE</scope>
    <source>
        <strain evidence="3">VITAKN</strain>
    </source>
</reference>
<dbReference type="SUPFAM" id="SSF52540">
    <property type="entry name" value="P-loop containing nucleoside triphosphate hydrolases"/>
    <property type="match status" value="1"/>
</dbReference>
<dbReference type="InterPro" id="IPR035965">
    <property type="entry name" value="PAS-like_dom_sf"/>
</dbReference>
<dbReference type="SMART" id="SM00091">
    <property type="entry name" value="PAS"/>
    <property type="match status" value="2"/>
</dbReference>
<dbReference type="SUPFAM" id="SSF55785">
    <property type="entry name" value="PYP-like sensor domain (PAS domain)"/>
    <property type="match status" value="2"/>
</dbReference>
<feature type="region of interest" description="Disordered" evidence="1">
    <location>
        <begin position="1294"/>
        <end position="1315"/>
    </location>
</feature>
<dbReference type="PANTHER" id="PTHR44757:SF2">
    <property type="entry name" value="BIOFILM ARCHITECTURE MAINTENANCE PROTEIN MBAA"/>
    <property type="match status" value="1"/>
</dbReference>
<name>A0A6B3R3K4_STRTE</name>
<evidence type="ECO:0000259" key="2">
    <source>
        <dbReference type="PROSITE" id="PS50112"/>
    </source>
</evidence>
<sequence>MLGAEADETNGEDRRNNAQGWNLTRLLSRGGRRAPIDDFIFVLRCPEQFARLEERERARIATSNAALRERFSREVLALIVVLQERILIAHGARRTFVDELKAKGITEVNATFLSRRLGGSVKRGPHGEWWLAERIAEHCCHGTSPDELRLQLARLWHAAYGELPKPVQDLAKTLTPLTDEEIAELIDPPPAQQLASESDLPAAGFMNSSDIMTILDGLTHAVLLANAHGIIRYANHAATRLLATDNDTLVGQGLTDLLPAFDMTRLPSSPNAHERQGAADTHPPLRLQARCPDGRNLLVEVDTASLAAYPLPNDGSTDTAIPSALPSHTGHELLMLSMKDLTGTQRLETELARQQRNTDLILRTAGEGILRVDGDARITMANAAAETALGYRLSRLAGQNMAAVLHSTRPDGEVQPYQNTLLGRSLRRGQACSLRGQALRAKDGIIVPVDISATPIARGDHSGGAVITFRVRRPLERSLSLAPAPDRRLEIERAEVSRLKSELTEYHQLLIQVLARLDESGITAVTSLAGALPHTARKDLLTSARAARAGFAVRVTNLTMTAPAGPPASAWLDELVHESVRRAAASSGLARTQCTVFAPHIPLNGDGSWLTSLLARLLAACLPERSSVRPVLIAAAKRDQNIRIDISSTFPGQQADQTAALVQELQAHRGTFHTVTTGQENALTTMVLEIPDTGLTPTSTQNKEPETPPAVTVTPTERRISTRIHINLPGARPLPPIVMPHPTEDRNQPPSNGNTGLQGQTPPRHTDRKRVRDNTSQQAKPSVTAGAKETPSSAESNSSEQRELPPTRLTTGRTWLTITPDGLSQVAPRPGPHPRVSKRGAAERAEVERAAQPPAPPGPTRMVLGLLAREDERERLVRLLARGRSVRLTGPAGSGRTSLLDVVAEDCAGLAPDGVVRLNGFHRTADDLLHELFHAVYNAPLYRPEREELLGHLRTVGAVVVLDDVEFGGTALEELLDATPECAFVIGATPEVAAPSADSAVEEVFLTGLDRADGVELLERAAGRSLTEEEANWAGDLWFESEGLPLRFVQAGALLRRRDRERAGADDVPLPSLGEAAAPAPLLASRLSASARATLEFAVALGGEVPHQAHLPALVGDTHADAALGELADCGLVSPVASRYRLAADVLTQLESAGYADAVRERAQAAAQHYAWWAGHPSVTPGRVSVESDAVLAALTQASPLTVTTSKGELKTALQLARAAAPAFAAGLQWTAWERALRVGVHAAQLAASTREQAYYHHELGTLMLCLSRHSQAREELDAAIRLHDASHEGLKADASRRTLTVSQHRAGSRLDSAD</sequence>
<dbReference type="Pfam" id="PF00989">
    <property type="entry name" value="PAS"/>
    <property type="match status" value="2"/>
</dbReference>
<feature type="compositionally biased region" description="Polar residues" evidence="1">
    <location>
        <begin position="790"/>
        <end position="799"/>
    </location>
</feature>